<keyword evidence="4" id="KW-1185">Reference proteome</keyword>
<organism evidence="2 4">
    <name type="scientific">Rubrobacter radiotolerans</name>
    <name type="common">Arthrobacter radiotolerans</name>
    <dbReference type="NCBI Taxonomy" id="42256"/>
    <lineage>
        <taxon>Bacteria</taxon>
        <taxon>Bacillati</taxon>
        <taxon>Actinomycetota</taxon>
        <taxon>Rubrobacteria</taxon>
        <taxon>Rubrobacterales</taxon>
        <taxon>Rubrobacteraceae</taxon>
        <taxon>Rubrobacter</taxon>
    </lineage>
</organism>
<name>A0A023X7Z8_RUBRA</name>
<keyword evidence="2" id="KW-0614">Plasmid</keyword>
<gene>
    <name evidence="2" type="ORF">RradSPS_2882</name>
    <name evidence="3" type="ORF">SIL72_15460</name>
</gene>
<reference evidence="2 4" key="1">
    <citation type="submission" date="2014-03" db="EMBL/GenBank/DDBJ databases">
        <title>Complete genome sequence of the Radio-Resistant Rubrobacter radiotolerans RSPS-4.</title>
        <authorList>
            <person name="Egas C.C."/>
            <person name="Barroso C.C."/>
            <person name="Froufe H.J.C."/>
            <person name="Pacheco J.J."/>
            <person name="Albuquerque L.L."/>
            <person name="da Costa M.M.S."/>
        </authorList>
    </citation>
    <scope>NUCLEOTIDE SEQUENCE [LARGE SCALE GENOMIC DNA]</scope>
    <source>
        <strain evidence="2 4">RSPS-4</strain>
        <plasmid evidence="2 4">1</plasmid>
    </source>
</reference>
<proteinExistence type="predicted"/>
<dbReference type="AlphaFoldDB" id="A0A023X7Z8"/>
<dbReference type="OrthoDB" id="3396203at2"/>
<dbReference type="EMBL" id="JAWXXX010000002">
    <property type="protein sequence ID" value="MDX5895424.1"/>
    <property type="molecule type" value="Genomic_DNA"/>
</dbReference>
<accession>A0A023X7Z8</accession>
<evidence type="ECO:0000313" key="3">
    <source>
        <dbReference type="EMBL" id="MDX5895424.1"/>
    </source>
</evidence>
<dbReference type="Proteomes" id="UP001281130">
    <property type="component" value="Unassembled WGS sequence"/>
</dbReference>
<keyword evidence="1" id="KW-0472">Membrane</keyword>
<sequence length="105" mass="10760">MPDVVAGGGSFKLPSQKPMTFPEGVAAVLVFAVVGRLFYVLVGVFSGGASGSGPPVAGVVGTLVDGRLFPLSVLAGGCVALYGWLGSWSRRRVERDHILGKLTDG</sequence>
<feature type="transmembrane region" description="Helical" evidence="1">
    <location>
        <begin position="68"/>
        <end position="85"/>
    </location>
</feature>
<feature type="transmembrane region" description="Helical" evidence="1">
    <location>
        <begin position="25"/>
        <end position="48"/>
    </location>
</feature>
<evidence type="ECO:0000256" key="1">
    <source>
        <dbReference type="SAM" id="Phobius"/>
    </source>
</evidence>
<reference evidence="3" key="2">
    <citation type="submission" date="2023-11" db="EMBL/GenBank/DDBJ databases">
        <title>MicrobeMod: A computational toolkit for identifying prokaryotic methylation and restriction-modification with nanopore sequencing.</title>
        <authorList>
            <person name="Crits-Christoph A."/>
            <person name="Kang S.C."/>
            <person name="Lee H."/>
            <person name="Ostrov N."/>
        </authorList>
    </citation>
    <scope>NUCLEOTIDE SEQUENCE</scope>
    <source>
        <strain evidence="3">ATCC 51242</strain>
    </source>
</reference>
<dbReference type="RefSeq" id="WP_041338647.1">
    <property type="nucleotide sequence ID" value="NZ_CP007515.1"/>
</dbReference>
<dbReference type="KEGG" id="rrd:RradSPS_2882"/>
<keyword evidence="1" id="KW-0812">Transmembrane</keyword>
<dbReference type="HOGENOM" id="CLU_2234593_0_0_11"/>
<keyword evidence="1" id="KW-1133">Transmembrane helix</keyword>
<protein>
    <submittedName>
        <fullName evidence="2">Uncharacterized protein</fullName>
    </submittedName>
</protein>
<dbReference type="Proteomes" id="UP000025229">
    <property type="component" value="Plasmid 1"/>
</dbReference>
<evidence type="ECO:0000313" key="4">
    <source>
        <dbReference type="Proteomes" id="UP000025229"/>
    </source>
</evidence>
<geneLocation type="plasmid" evidence="2">
    <name>1</name>
</geneLocation>
<dbReference type="EMBL" id="CP007515">
    <property type="protein sequence ID" value="AHY48165.1"/>
    <property type="molecule type" value="Genomic_DNA"/>
</dbReference>
<evidence type="ECO:0000313" key="2">
    <source>
        <dbReference type="EMBL" id="AHY48165.1"/>
    </source>
</evidence>